<comment type="caution">
    <text evidence="2">The sequence shown here is derived from an EMBL/GenBank/DDBJ whole genome shotgun (WGS) entry which is preliminary data.</text>
</comment>
<dbReference type="InterPro" id="IPR027417">
    <property type="entry name" value="P-loop_NTPase"/>
</dbReference>
<dbReference type="Pfam" id="PF01926">
    <property type="entry name" value="MMR_HSR1"/>
    <property type="match status" value="1"/>
</dbReference>
<keyword evidence="3" id="KW-1185">Reference proteome</keyword>
<accession>A0A409VYP6</accession>
<dbReference type="EMBL" id="NHTK01005917">
    <property type="protein sequence ID" value="PPQ71392.1"/>
    <property type="molecule type" value="Genomic_DNA"/>
</dbReference>
<dbReference type="AlphaFoldDB" id="A0A409VYP6"/>
<evidence type="ECO:0000259" key="1">
    <source>
        <dbReference type="Pfam" id="PF01926"/>
    </source>
</evidence>
<dbReference type="SUPFAM" id="SSF52540">
    <property type="entry name" value="P-loop containing nucleoside triphosphate hydrolases"/>
    <property type="match status" value="1"/>
</dbReference>
<proteinExistence type="predicted"/>
<dbReference type="Proteomes" id="UP000284842">
    <property type="component" value="Unassembled WGS sequence"/>
</dbReference>
<evidence type="ECO:0000313" key="3">
    <source>
        <dbReference type="Proteomes" id="UP000284842"/>
    </source>
</evidence>
<sequence>MRQESFLYAPRSQGSLIAEIKRALEGVVNRIDLYQHLFPSFPPTFNKDDIVILLLGETGSGRTTFIRNFTGQPLPAGSSLECDTQRIEFVPCVCPEFSDRRIVFIDTPGFNHKNRKELGDARILQLILTWFMAVYRNPPSAILYFYDMNAARIHCRLEEIARRLPPSTIILTTTMWDDLPEDALDGAVARENYLMETLSKYCVGAQTKEHPVIAKRLWSIKTHDALSILFDLVQKGNDEKRRHVEADLGDLRDSEGVKVLRETIQKQFQTLDDIRAKIRAGEEGYMSLDALKSHYIMLKSGAKAQVTALQRSKVAIPASITDLVQRDPHFGAWSKKLSQVD</sequence>
<protein>
    <recommendedName>
        <fullName evidence="1">G domain-containing protein</fullName>
    </recommendedName>
</protein>
<dbReference type="OrthoDB" id="2130433at2759"/>
<dbReference type="STRING" id="181874.A0A409VYP6"/>
<feature type="domain" description="G" evidence="1">
    <location>
        <begin position="52"/>
        <end position="121"/>
    </location>
</feature>
<dbReference type="InParanoid" id="A0A409VYP6"/>
<dbReference type="CDD" id="cd00882">
    <property type="entry name" value="Ras_like_GTPase"/>
    <property type="match status" value="1"/>
</dbReference>
<dbReference type="Gene3D" id="3.40.50.300">
    <property type="entry name" value="P-loop containing nucleotide triphosphate hydrolases"/>
    <property type="match status" value="1"/>
</dbReference>
<dbReference type="InterPro" id="IPR006073">
    <property type="entry name" value="GTP-bd"/>
</dbReference>
<reference evidence="2 3" key="1">
    <citation type="journal article" date="2018" name="Evol. Lett.">
        <title>Horizontal gene cluster transfer increased hallucinogenic mushroom diversity.</title>
        <authorList>
            <person name="Reynolds H.T."/>
            <person name="Vijayakumar V."/>
            <person name="Gluck-Thaler E."/>
            <person name="Korotkin H.B."/>
            <person name="Matheny P.B."/>
            <person name="Slot J.C."/>
        </authorList>
    </citation>
    <scope>NUCLEOTIDE SEQUENCE [LARGE SCALE GENOMIC DNA]</scope>
    <source>
        <strain evidence="2 3">2629</strain>
    </source>
</reference>
<gene>
    <name evidence="2" type="ORF">CVT24_012223</name>
</gene>
<organism evidence="2 3">
    <name type="scientific">Panaeolus cyanescens</name>
    <dbReference type="NCBI Taxonomy" id="181874"/>
    <lineage>
        <taxon>Eukaryota</taxon>
        <taxon>Fungi</taxon>
        <taxon>Dikarya</taxon>
        <taxon>Basidiomycota</taxon>
        <taxon>Agaricomycotina</taxon>
        <taxon>Agaricomycetes</taxon>
        <taxon>Agaricomycetidae</taxon>
        <taxon>Agaricales</taxon>
        <taxon>Agaricineae</taxon>
        <taxon>Galeropsidaceae</taxon>
        <taxon>Panaeolus</taxon>
    </lineage>
</organism>
<dbReference type="GO" id="GO:0005525">
    <property type="term" value="F:GTP binding"/>
    <property type="evidence" value="ECO:0007669"/>
    <property type="project" value="InterPro"/>
</dbReference>
<evidence type="ECO:0000313" key="2">
    <source>
        <dbReference type="EMBL" id="PPQ71392.1"/>
    </source>
</evidence>
<name>A0A409VYP6_9AGAR</name>